<sequence length="3111" mass="345995">MAPERFDQRHAAAAEAEGESSTWKEWLLSNNRKLAFDTDIGPEALTQVVDLCAGMGGFTAAVDRLGFKAMAGVDQNGAWRGLYQSLHAGASFHVGDLLDPGVIRDLCGRELFHGIVCSGVSCQPHSVLGDRRGMSDPRSESLPKSLHLGWLLQAAVLVLECTPEVLRDAQAQEVLRQFSITTGYRVTQGILKLGNTWCTRRDRWIAVLTAPVLQCCELPDMPSGTSIRAVWIKLAEQLPTLLHSAGNQMYTCACGCRAALSEKRLKQKGLVGTLIPLATYQKHMNQTMQHARYLHPVEMWALMGGVPKVDMGRNLRLAMSGVGQAVSPLMGLWIFAHIRRCLDLTFEVPPCQSVRVLEAYMDEVVAACREKWPLPPPPGVPATVEDPIEDCDMPMVDCLTLSRSVPGEPDLQMKVSPDSTGAHLLAAETKLGNDVTGFQVRVDGEPVDLNSVLPSAALVSIVPPTWTPESLNASPVIPCCLDADEFLKYARASNAEDPGPVTDHEMLSSLRTPSMSRCERVSLLGMQGPVWGDDEVLHGLVQTAIGTDVDQHVHVWDPLLVTGLVKHEVSATWASMVRQLGFEATVVSAVLLGGHWIPLVWRVDGVGAKLHTLAVPSEYEQTMQFLSRVIEFHRGGAMGVWKSHDIGFTPAGYCGALVVAFVRHLLWGWLMVTDHDSLVYYSTGLRKEFADDVPDLCPRPFLAGLGVSVQTRLADLLVQHGVPHVEASGRSAMALKALGETEVAKALDASNPWRELKWLGNQCRPPFMFIKPSELQVQIDRRTVDKPIGHKKHKHTKPKGKGKGSASPVSVDPAQLRLEPGIFHSESGQPLAQIGLTQVRGSASGVVVVSVTVIEPYLKAQHPLSSGPLALFVVDALTAPQTSLPVTQERVPLVCAVNSEPLLVDGFLVQLGASPVTRAPLQPNIQVQSIATCVVKALVFRDQTEVPWSEVVAHPMLHIFAQVPPLQQCGDEECCGCEGWLRTSAFPMDSPVMELWGKQWLRLDFSHASPSEAELFTAHIRMPEHLQLVAQHFSGHAGVYLEPKSLDGRRPSQDFQVVWLPKADMSQLTVQRQTVPHVVGLARLGNKMGLRCCTSHAAEVFAVVKPGHLFLPPGRRQTFLVGPFAFGTLQSSVAQVLRDNGWVAKPVQAVATKSHVQGLMFRVQSVQDPPQKVLRMSHGDVVISREADPEQPDRSVPKLVATSATESFVSKPCEGDYIQMNDPWAKAASKLPAKATTFPIGNPLEDVAQKVLAEVMSKLPQTSMEVDGDESANKRVEALEQQVSDLHGQAQALAAQAQQHAQDTQGQFTALRGEIQQQGAHFDQAIAAQASTMQCFQDSFSEQFRQQVSHQQLMLDSMFSKQMEQFENLLNKRPRQDWLWMIVGIGLCHGYLARWIPGHPWVVPFSVLGLLRMVWRGWVMSVVRLVRLLVDYCAVWWTQRGILDFSPFTGCQMLDAQMRQHGFCEWTWAFPISSVEVVVPWFRSHRTGRWWWIICLFWLLRVGEASHPGPASPGTELWTLGVANPSGLNGKLDQVNHLEGDAWILAETQLSGKGVSDFKKGLRMLRSQWKYTVPGAPCPKRATTDTGSHAGVLFVSKQPSRALAHGFDQQVFDTARLQVVGVAVADQWITVGMLYGVPCNAHHKHARFQTDVMLAELVDRVGLQATGPRAIGGDFNYGPDELDQLDRLRELGFREVQDLRAWRAGISTEATGRGSKRIDQLWISPELQHAYVDTRVVFDHWADHASVCVSFSLGGLQQEHLAWHIPQPFPWPSEWTCTPQVDLRADLTVAYAQFWNQVETQARCWLQHEGVHTSKKQLGRASVLAPTPTKEYASPLKKGRRGDIQPTFVGTSLQHARYFRQLRRLQSLCRQLAKGVTTWQGQLNRDETWRAIRNASGFPGGFGLWWGASGLRPLLAGPLPLLCPPLDFAKGLFDGFQGFVRQYEQQLMRDRYQWAKSRREHHLAYVFRDCKEDPLPQADTLIDQVAIGVDEVRPEDSSVVLVQPVSLLEGLPVVVGGRVVEVVAHSDDQVWVETVEGLQPGMWLTQERAVHTDQAILDRFAQVWGPRWLKLSHVQEGQWDQICGFLSRTARPVSWRWSPWTVDRFRTAVAHKKAKAAKGPDGVSRADLLALPPVAAQTLVDLYQAVEAGQPWPTQLATGFVSSLAKTPTAHQVDEFRPVVVYSLGYRVWSTERAREALQSVAQILPDSVQGGVPSRQAKSIWFELASVLEMAYLNDTPVHGLLMDIQKCFNNIPRKPLWQALALMDFPVATLRPWVAFVAAQCRRFRVRRSVGEPLFSTCGLPEGCALSVFGMTVVDWMLDWWLKHLDVPVDLRTFVDDWGLLFRDSDAFSRIWASMEAFTGQLDLAVDMGKTRVWSTNAGARKDFRQTEVKVALAARNLGAHQNFSRHCHNGELQKRLARMPAIWVRLRASHGPYRHKLSAVHLLAWPRALHAVTVVHVGESHFKALRAGAVRALRADRKGTNPYLHLASSAVQSDPEAWAILQTLRDTRELGHPDQVESLLGLFASDDTRLPSNGPTAVLVSRLRRLGWGVGSHGLLQDRFGSFSLMQVPWDELVLRFRLAWGFVLSEQLTHRPTFAGLDHVDLGELHRVLKQFSPADQVFLRCHLDGTLFTQNARAKFQQGVTDKCPWCDATDGFHHRAWICPHFASCRLHVTPAQWAALEVLPPCLVDHGWPLLLPEWEVVAGMLLRDDGFSQMSPVCPPNNGFHTRLELFLDGTCAYPHEARLRYAAWAVTLVVGAAGSLDNQLLFGGHVMGLCQSAFRAELTAVVRAVQWAVARHQQVRLWCDCQGVIKGLVKLLHGRPLKKNRPHSDLWQQLQAAIVCGGHLIEVRKVVSHGDIDKATGPLEHWAYWHNSLTDRAAEAINNRRSSVFWSAWEGLRAAQTFHRQLHDAILKVLLQTSKLAAKVQKPPASPVAEVIEAPLPPPPTQWSIPTKLIRRYGQVNLQKIHSWWTAQGVEMVQGSAPLVYVAGIQLFYAFNLYTGYGGPWCCKKRWYATEQEVPVKSRTRWGERCKLFISLFKCYLKHNGMTLPQRLAKPKSASLAKWLVCFRVRLPQTKIDEIDQHVLTLLGRQAATHQDVSSLVPARLD</sequence>
<feature type="domain" description="RNase H type-1" evidence="6">
    <location>
        <begin position="2728"/>
        <end position="2888"/>
    </location>
</feature>
<feature type="coiled-coil region" evidence="3">
    <location>
        <begin position="1269"/>
        <end position="1296"/>
    </location>
</feature>
<dbReference type="InterPro" id="IPR001525">
    <property type="entry name" value="C5_MeTfrase"/>
</dbReference>
<dbReference type="InterPro" id="IPR000477">
    <property type="entry name" value="RT_dom"/>
</dbReference>
<dbReference type="Gene3D" id="3.30.420.10">
    <property type="entry name" value="Ribonuclease H-like superfamily/Ribonuclease H"/>
    <property type="match status" value="1"/>
</dbReference>
<reference evidence="8 9" key="2">
    <citation type="submission" date="2024-05" db="EMBL/GenBank/DDBJ databases">
        <authorList>
            <person name="Chen Y."/>
            <person name="Shah S."/>
            <person name="Dougan E. K."/>
            <person name="Thang M."/>
            <person name="Chan C."/>
        </authorList>
    </citation>
    <scope>NUCLEOTIDE SEQUENCE [LARGE SCALE GENOMIC DNA]</scope>
</reference>
<gene>
    <name evidence="7" type="ORF">C1SCF055_LOCUS919</name>
</gene>
<dbReference type="GO" id="GO:0003676">
    <property type="term" value="F:nucleic acid binding"/>
    <property type="evidence" value="ECO:0007669"/>
    <property type="project" value="InterPro"/>
</dbReference>
<dbReference type="PROSITE" id="PS50879">
    <property type="entry name" value="RNASE_H_1"/>
    <property type="match status" value="1"/>
</dbReference>
<dbReference type="InterPro" id="IPR036691">
    <property type="entry name" value="Endo/exonu/phosph_ase_sf"/>
</dbReference>
<evidence type="ECO:0000256" key="1">
    <source>
        <dbReference type="ARBA" id="ARBA00022603"/>
    </source>
</evidence>
<dbReference type="InterPro" id="IPR012337">
    <property type="entry name" value="RNaseH-like_sf"/>
</dbReference>
<keyword evidence="3" id="KW-0175">Coiled coil</keyword>
<dbReference type="SUPFAM" id="SSF53335">
    <property type="entry name" value="S-adenosyl-L-methionine-dependent methyltransferases"/>
    <property type="match status" value="1"/>
</dbReference>
<dbReference type="Proteomes" id="UP001152797">
    <property type="component" value="Unassembled WGS sequence"/>
</dbReference>
<dbReference type="InterPro" id="IPR029063">
    <property type="entry name" value="SAM-dependent_MTases_sf"/>
</dbReference>
<dbReference type="SUPFAM" id="SSF53098">
    <property type="entry name" value="Ribonuclease H-like"/>
    <property type="match status" value="1"/>
</dbReference>
<name>A0A9P1BFF7_9DINO</name>
<dbReference type="SUPFAM" id="SSF56219">
    <property type="entry name" value="DNase I-like"/>
    <property type="match status" value="1"/>
</dbReference>
<evidence type="ECO:0000256" key="3">
    <source>
        <dbReference type="SAM" id="Coils"/>
    </source>
</evidence>
<feature type="domain" description="Reverse transcriptase" evidence="5">
    <location>
        <begin position="2145"/>
        <end position="2391"/>
    </location>
</feature>
<evidence type="ECO:0000313" key="8">
    <source>
        <dbReference type="EMBL" id="CAL4759641.1"/>
    </source>
</evidence>
<evidence type="ECO:0000256" key="4">
    <source>
        <dbReference type="SAM" id="MobiDB-lite"/>
    </source>
</evidence>
<dbReference type="InterPro" id="IPR002156">
    <property type="entry name" value="RNaseH_domain"/>
</dbReference>
<dbReference type="OrthoDB" id="423732at2759"/>
<evidence type="ECO:0000313" key="9">
    <source>
        <dbReference type="Proteomes" id="UP001152797"/>
    </source>
</evidence>
<evidence type="ECO:0000259" key="6">
    <source>
        <dbReference type="PROSITE" id="PS50879"/>
    </source>
</evidence>
<protein>
    <submittedName>
        <fullName evidence="7">Uncharacterized protein</fullName>
    </submittedName>
</protein>
<feature type="compositionally biased region" description="Basic residues" evidence="4">
    <location>
        <begin position="789"/>
        <end position="802"/>
    </location>
</feature>
<reference evidence="7" key="1">
    <citation type="submission" date="2022-10" db="EMBL/GenBank/DDBJ databases">
        <authorList>
            <person name="Chen Y."/>
            <person name="Dougan E. K."/>
            <person name="Chan C."/>
            <person name="Rhodes N."/>
            <person name="Thang M."/>
        </authorList>
    </citation>
    <scope>NUCLEOTIDE SEQUENCE</scope>
</reference>
<proteinExistence type="predicted"/>
<dbReference type="GO" id="GO:0004523">
    <property type="term" value="F:RNA-DNA hybrid ribonuclease activity"/>
    <property type="evidence" value="ECO:0007669"/>
    <property type="project" value="InterPro"/>
</dbReference>
<dbReference type="EMBL" id="CAMXCT020000003">
    <property type="protein sequence ID" value="CAL1125704.1"/>
    <property type="molecule type" value="Genomic_DNA"/>
</dbReference>
<feature type="region of interest" description="Disordered" evidence="4">
    <location>
        <begin position="785"/>
        <end position="810"/>
    </location>
</feature>
<dbReference type="InterPro" id="IPR036397">
    <property type="entry name" value="RNaseH_sf"/>
</dbReference>
<keyword evidence="2" id="KW-0808">Transferase</keyword>
<evidence type="ECO:0000259" key="5">
    <source>
        <dbReference type="PROSITE" id="PS50878"/>
    </source>
</evidence>
<organism evidence="7">
    <name type="scientific">Cladocopium goreaui</name>
    <dbReference type="NCBI Taxonomy" id="2562237"/>
    <lineage>
        <taxon>Eukaryota</taxon>
        <taxon>Sar</taxon>
        <taxon>Alveolata</taxon>
        <taxon>Dinophyceae</taxon>
        <taxon>Suessiales</taxon>
        <taxon>Symbiodiniaceae</taxon>
        <taxon>Cladocopium</taxon>
    </lineage>
</organism>
<dbReference type="GO" id="GO:0032259">
    <property type="term" value="P:methylation"/>
    <property type="evidence" value="ECO:0007669"/>
    <property type="project" value="UniProtKB-KW"/>
</dbReference>
<dbReference type="Pfam" id="PF00145">
    <property type="entry name" value="DNA_methylase"/>
    <property type="match status" value="1"/>
</dbReference>
<accession>A0A9P1BFF7</accession>
<dbReference type="PROSITE" id="PS50878">
    <property type="entry name" value="RT_POL"/>
    <property type="match status" value="1"/>
</dbReference>
<dbReference type="EMBL" id="CAMXCT030000003">
    <property type="protein sequence ID" value="CAL4759641.1"/>
    <property type="molecule type" value="Genomic_DNA"/>
</dbReference>
<evidence type="ECO:0000256" key="2">
    <source>
        <dbReference type="ARBA" id="ARBA00022679"/>
    </source>
</evidence>
<comment type="caution">
    <text evidence="7">The sequence shown here is derived from an EMBL/GenBank/DDBJ whole genome shotgun (WGS) entry which is preliminary data.</text>
</comment>
<keyword evidence="9" id="KW-1185">Reference proteome</keyword>
<dbReference type="EMBL" id="CAMXCT010000003">
    <property type="protein sequence ID" value="CAI3972329.1"/>
    <property type="molecule type" value="Genomic_DNA"/>
</dbReference>
<dbReference type="Pfam" id="PF00078">
    <property type="entry name" value="RVT_1"/>
    <property type="match status" value="1"/>
</dbReference>
<evidence type="ECO:0000313" key="7">
    <source>
        <dbReference type="EMBL" id="CAI3972329.1"/>
    </source>
</evidence>
<dbReference type="GO" id="GO:0008168">
    <property type="term" value="F:methyltransferase activity"/>
    <property type="evidence" value="ECO:0007669"/>
    <property type="project" value="UniProtKB-KW"/>
</dbReference>
<dbReference type="Gene3D" id="3.40.50.150">
    <property type="entry name" value="Vaccinia Virus protein VP39"/>
    <property type="match status" value="1"/>
</dbReference>
<dbReference type="Gene3D" id="3.60.10.10">
    <property type="entry name" value="Endonuclease/exonuclease/phosphatase"/>
    <property type="match status" value="1"/>
</dbReference>
<keyword evidence="1" id="KW-0489">Methyltransferase</keyword>